<dbReference type="AlphaFoldDB" id="A0A645HME2"/>
<sequence>MQDGRFDFLCVVRINNDGIGQLNSCSRHFTEYQNTRLFPFGGKVFFGHQVHAVAQRGNHCDIGNIVKCYQLIKWKTLIEIINGCPAECGVDTVYFTDRLVDLGFQIGVSVHSIA</sequence>
<proteinExistence type="predicted"/>
<comment type="caution">
    <text evidence="1">The sequence shown here is derived from an EMBL/GenBank/DDBJ whole genome shotgun (WGS) entry which is preliminary data.</text>
</comment>
<evidence type="ECO:0000313" key="1">
    <source>
        <dbReference type="EMBL" id="MPN40117.1"/>
    </source>
</evidence>
<dbReference type="EMBL" id="VSSQ01096321">
    <property type="protein sequence ID" value="MPN40117.1"/>
    <property type="molecule type" value="Genomic_DNA"/>
</dbReference>
<organism evidence="1">
    <name type="scientific">bioreactor metagenome</name>
    <dbReference type="NCBI Taxonomy" id="1076179"/>
    <lineage>
        <taxon>unclassified sequences</taxon>
        <taxon>metagenomes</taxon>
        <taxon>ecological metagenomes</taxon>
    </lineage>
</organism>
<protein>
    <submittedName>
        <fullName evidence="1">Uncharacterized protein</fullName>
    </submittedName>
</protein>
<accession>A0A645HME2</accession>
<name>A0A645HME2_9ZZZZ</name>
<reference evidence="1" key="1">
    <citation type="submission" date="2019-08" db="EMBL/GenBank/DDBJ databases">
        <authorList>
            <person name="Kucharzyk K."/>
            <person name="Murdoch R.W."/>
            <person name="Higgins S."/>
            <person name="Loffler F."/>
        </authorList>
    </citation>
    <scope>NUCLEOTIDE SEQUENCE</scope>
</reference>
<gene>
    <name evidence="1" type="ORF">SDC9_187652</name>
</gene>